<keyword evidence="4" id="KW-0436">Ligase</keyword>
<dbReference type="GO" id="GO:0005739">
    <property type="term" value="C:mitochondrion"/>
    <property type="evidence" value="ECO:0007669"/>
    <property type="project" value="TreeGrafter"/>
</dbReference>
<dbReference type="EC" id="6.1.1.7" evidence="2"/>
<comment type="catalytic activity">
    <reaction evidence="12">
        <text>tRNA(Ala) + L-alanine + ATP = L-alanyl-tRNA(Ala) + AMP + diphosphate</text>
        <dbReference type="Rhea" id="RHEA:12540"/>
        <dbReference type="Rhea" id="RHEA-COMP:9657"/>
        <dbReference type="Rhea" id="RHEA-COMP:9923"/>
        <dbReference type="ChEBI" id="CHEBI:30616"/>
        <dbReference type="ChEBI" id="CHEBI:33019"/>
        <dbReference type="ChEBI" id="CHEBI:57972"/>
        <dbReference type="ChEBI" id="CHEBI:78442"/>
        <dbReference type="ChEBI" id="CHEBI:78497"/>
        <dbReference type="ChEBI" id="CHEBI:456215"/>
        <dbReference type="EC" id="6.1.1.7"/>
    </reaction>
</comment>
<dbReference type="GO" id="GO:0006419">
    <property type="term" value="P:alanyl-tRNA aminoacylation"/>
    <property type="evidence" value="ECO:0007669"/>
    <property type="project" value="InterPro"/>
</dbReference>
<evidence type="ECO:0000256" key="7">
    <source>
        <dbReference type="ARBA" id="ARBA00022833"/>
    </source>
</evidence>
<dbReference type="InterPro" id="IPR018165">
    <property type="entry name" value="Ala-tRNA-synth_IIc_core"/>
</dbReference>
<dbReference type="STRING" id="6248.A0A0K0EIZ5"/>
<dbReference type="InterPro" id="IPR002318">
    <property type="entry name" value="Ala-tRNA-lgiase_IIc"/>
</dbReference>
<evidence type="ECO:0000256" key="6">
    <source>
        <dbReference type="ARBA" id="ARBA00022741"/>
    </source>
</evidence>
<dbReference type="FunFam" id="3.30.930.10:FF:000011">
    <property type="entry name" value="Alanine--tRNA ligase, cytoplasmic"/>
    <property type="match status" value="1"/>
</dbReference>
<evidence type="ECO:0000256" key="2">
    <source>
        <dbReference type="ARBA" id="ARBA00013168"/>
    </source>
</evidence>
<organism evidence="15">
    <name type="scientific">Strongyloides stercoralis</name>
    <name type="common">Threadworm</name>
    <dbReference type="NCBI Taxonomy" id="6248"/>
    <lineage>
        <taxon>Eukaryota</taxon>
        <taxon>Metazoa</taxon>
        <taxon>Ecdysozoa</taxon>
        <taxon>Nematoda</taxon>
        <taxon>Chromadorea</taxon>
        <taxon>Rhabditida</taxon>
        <taxon>Tylenchina</taxon>
        <taxon>Panagrolaimomorpha</taxon>
        <taxon>Strongyloidoidea</taxon>
        <taxon>Strongyloididae</taxon>
        <taxon>Strongyloides</taxon>
    </lineage>
</organism>
<evidence type="ECO:0000313" key="15">
    <source>
        <dbReference type="WBParaSite" id="SSTP_0000944800.1"/>
    </source>
</evidence>
<dbReference type="InterPro" id="IPR018164">
    <property type="entry name" value="Ala-tRNA-synth_IIc_N"/>
</dbReference>
<evidence type="ECO:0000256" key="5">
    <source>
        <dbReference type="ARBA" id="ARBA00022723"/>
    </source>
</evidence>
<reference evidence="15" key="1">
    <citation type="submission" date="2015-08" db="UniProtKB">
        <authorList>
            <consortium name="WormBaseParasite"/>
        </authorList>
    </citation>
    <scope>IDENTIFICATION</scope>
</reference>
<keyword evidence="11" id="KW-0030">Aminoacyl-tRNA synthetase</keyword>
<dbReference type="WBParaSite" id="TCONS_00000086.p1">
    <property type="protein sequence ID" value="TCONS_00000086.p1"/>
    <property type="gene ID" value="XLOC_000090"/>
</dbReference>
<evidence type="ECO:0000259" key="13">
    <source>
        <dbReference type="PROSITE" id="PS50860"/>
    </source>
</evidence>
<evidence type="ECO:0000256" key="1">
    <source>
        <dbReference type="ARBA" id="ARBA00008226"/>
    </source>
</evidence>
<evidence type="ECO:0000256" key="4">
    <source>
        <dbReference type="ARBA" id="ARBA00022598"/>
    </source>
</evidence>
<dbReference type="GO" id="GO:0005524">
    <property type="term" value="F:ATP binding"/>
    <property type="evidence" value="ECO:0007669"/>
    <property type="project" value="UniProtKB-KW"/>
</dbReference>
<dbReference type="Gene3D" id="3.30.930.10">
    <property type="entry name" value="Bira Bifunctional Protein, Domain 2"/>
    <property type="match status" value="1"/>
</dbReference>
<dbReference type="CDD" id="cd00673">
    <property type="entry name" value="AlaRS_core"/>
    <property type="match status" value="1"/>
</dbReference>
<evidence type="ECO:0000256" key="12">
    <source>
        <dbReference type="ARBA" id="ARBA00048300"/>
    </source>
</evidence>
<accession>A0A0K0EIZ5</accession>
<dbReference type="PANTHER" id="PTHR11777:SF9">
    <property type="entry name" value="ALANINE--TRNA LIGASE, CYTOPLASMIC"/>
    <property type="match status" value="1"/>
</dbReference>
<dbReference type="GO" id="GO:0002161">
    <property type="term" value="F:aminoacyl-tRNA deacylase activity"/>
    <property type="evidence" value="ECO:0007669"/>
    <property type="project" value="TreeGrafter"/>
</dbReference>
<dbReference type="Pfam" id="PF01411">
    <property type="entry name" value="tRNA-synt_2c"/>
    <property type="match status" value="1"/>
</dbReference>
<name>A0A0K0EIZ5_STRER</name>
<keyword evidence="9" id="KW-0694">RNA-binding</keyword>
<dbReference type="GO" id="GO:0000049">
    <property type="term" value="F:tRNA binding"/>
    <property type="evidence" value="ECO:0007669"/>
    <property type="project" value="UniProtKB-KW"/>
</dbReference>
<dbReference type="InterPro" id="IPR050058">
    <property type="entry name" value="Ala-tRNA_ligase"/>
</dbReference>
<keyword evidence="6" id="KW-0547">Nucleotide-binding</keyword>
<keyword evidence="8" id="KW-0067">ATP-binding</keyword>
<keyword evidence="3" id="KW-0820">tRNA-binding</keyword>
<evidence type="ECO:0000256" key="3">
    <source>
        <dbReference type="ARBA" id="ARBA00022555"/>
    </source>
</evidence>
<dbReference type="PANTHER" id="PTHR11777">
    <property type="entry name" value="ALANYL-TRNA SYNTHETASE"/>
    <property type="match status" value="1"/>
</dbReference>
<dbReference type="SUPFAM" id="SSF55681">
    <property type="entry name" value="Class II aaRS and biotin synthetases"/>
    <property type="match status" value="1"/>
</dbReference>
<dbReference type="WBParaSite" id="SSTP_0000944800.1">
    <property type="protein sequence ID" value="SSTP_0000944800.1"/>
    <property type="gene ID" value="SSTP_0000944800"/>
</dbReference>
<feature type="domain" description="Alanyl-transfer RNA synthetases family profile" evidence="13">
    <location>
        <begin position="4"/>
        <end position="460"/>
    </location>
</feature>
<dbReference type="GO" id="GO:0004813">
    <property type="term" value="F:alanine-tRNA ligase activity"/>
    <property type="evidence" value="ECO:0007669"/>
    <property type="project" value="UniProtKB-EC"/>
</dbReference>
<comment type="similarity">
    <text evidence="1">Belongs to the class-II aminoacyl-tRNA synthetase family.</text>
</comment>
<dbReference type="Proteomes" id="UP000035681">
    <property type="component" value="Unplaced"/>
</dbReference>
<keyword evidence="14" id="KW-1185">Reference proteome</keyword>
<evidence type="ECO:0000313" key="14">
    <source>
        <dbReference type="Proteomes" id="UP000035681"/>
    </source>
</evidence>
<keyword evidence="7" id="KW-0862">Zinc</keyword>
<dbReference type="InterPro" id="IPR045864">
    <property type="entry name" value="aa-tRNA-synth_II/BPL/LPL"/>
</dbReference>
<dbReference type="SUPFAM" id="SSF101353">
    <property type="entry name" value="Putative anticodon-binding domain of alanyl-tRNA synthetase (AlaRS)"/>
    <property type="match status" value="1"/>
</dbReference>
<evidence type="ECO:0000256" key="11">
    <source>
        <dbReference type="ARBA" id="ARBA00023146"/>
    </source>
</evidence>
<protein>
    <recommendedName>
        <fullName evidence="2">alanine--tRNA ligase</fullName>
        <ecNumber evidence="2">6.1.1.7</ecNumber>
    </recommendedName>
</protein>
<sequence>MPYLNSHQLRASFIEFFKKCNHYHFPSSPVVPKNDNTLLFTSAGMNQFKSIFLNQVSDDDSMKNLRRVVNSQKCIRVGGKHNDLDSVGKDTYHHTFFEMLGNWSFRDYFKEDACKYAWNYLTNVLEISPERLYVSYFGGDSKLGLEADLESKEIWHNIGVKDSHIVVGSSKDNFWEMSEIGPCGPCSEIHIDRIIGRDNVKHLVNKDDPNVVEIWNLVFMTQQKLKDGTIEPLYGKFIDCGMGFERLLSIIQEKPSSYDTDLFVPLMEEIKNLQIEKFSYHGTVGTDKIGIQDAAYRLVSDHIRAISVAIADGVLPSAIDQGFTLRRLIRRAVYAMKKNLGCPENSLNKLTLTVIDSLGDTYPELRENENLIQEIINNEEIKFWKLIKNNDKLIRRTIQSVEGKIIPGEVAWDLYSTNGVPLDIVKSISNEYGKIVDVLGYEELSKKNRKKGNTLKSLVV</sequence>
<dbReference type="PROSITE" id="PS50860">
    <property type="entry name" value="AA_TRNA_LIGASE_II_ALA"/>
    <property type="match status" value="1"/>
</dbReference>
<dbReference type="AlphaFoldDB" id="A0A0K0EIZ5"/>
<evidence type="ECO:0000256" key="9">
    <source>
        <dbReference type="ARBA" id="ARBA00022884"/>
    </source>
</evidence>
<dbReference type="NCBIfam" id="TIGR00344">
    <property type="entry name" value="alaS"/>
    <property type="match status" value="1"/>
</dbReference>
<dbReference type="PRINTS" id="PR00980">
    <property type="entry name" value="TRNASYNTHALA"/>
</dbReference>
<evidence type="ECO:0000256" key="10">
    <source>
        <dbReference type="ARBA" id="ARBA00022917"/>
    </source>
</evidence>
<proteinExistence type="inferred from homology"/>
<keyword evidence="10" id="KW-0648">Protein biosynthesis</keyword>
<dbReference type="GO" id="GO:0046872">
    <property type="term" value="F:metal ion binding"/>
    <property type="evidence" value="ECO:0007669"/>
    <property type="project" value="UniProtKB-KW"/>
</dbReference>
<dbReference type="InterPro" id="IPR018162">
    <property type="entry name" value="Ala-tRNA-ligase_IIc_anticod-bd"/>
</dbReference>
<evidence type="ECO:0000256" key="8">
    <source>
        <dbReference type="ARBA" id="ARBA00022840"/>
    </source>
</evidence>
<keyword evidence="5" id="KW-0479">Metal-binding</keyword>